<evidence type="ECO:0000313" key="4">
    <source>
        <dbReference type="Proteomes" id="UP001236258"/>
    </source>
</evidence>
<dbReference type="Pfam" id="PF06938">
    <property type="entry name" value="DUF1285_N"/>
    <property type="match status" value="1"/>
</dbReference>
<gene>
    <name evidence="3" type="ORF">Q3O59_13525</name>
</gene>
<dbReference type="PIRSF" id="PIRSF029557">
    <property type="entry name" value="UCP029557"/>
    <property type="match status" value="1"/>
</dbReference>
<protein>
    <submittedName>
        <fullName evidence="3">DUF1285 domain-containing protein</fullName>
    </submittedName>
</protein>
<dbReference type="Proteomes" id="UP001236258">
    <property type="component" value="Unassembled WGS sequence"/>
</dbReference>
<accession>A0ABT9GSV1</accession>
<dbReference type="EMBL" id="JAUZVY010000006">
    <property type="protein sequence ID" value="MDP4530044.1"/>
    <property type="molecule type" value="Genomic_DNA"/>
</dbReference>
<comment type="caution">
    <text evidence="3">The sequence shown here is derived from an EMBL/GenBank/DDBJ whole genome shotgun (WGS) entry which is preliminary data.</text>
</comment>
<keyword evidence="4" id="KW-1185">Reference proteome</keyword>
<sequence length="180" mass="20973">MPMLSLQQLQHQLKQTHAPVEQWDPPFCGDLDLRITADGLWLYQGSPIGRLSLVKLFASVLVKEQQQYYLKTPVEKVRIQVEDVPFLITSWRWQATDAGQALIVVTNLEQEVLLDPNHPVELQTYQQQDIPYIQLWHGLQARVSRSVYYQWVDEALQQPQQHPDQLWLYSAKANILLGKF</sequence>
<proteinExistence type="predicted"/>
<reference evidence="3 4" key="1">
    <citation type="submission" date="2023-08" db="EMBL/GenBank/DDBJ databases">
        <authorList>
            <person name="Joshi A."/>
            <person name="Thite S."/>
        </authorList>
    </citation>
    <scope>NUCLEOTIDE SEQUENCE [LARGE SCALE GENOMIC DNA]</scope>
    <source>
        <strain evidence="3 4">1E1</strain>
    </source>
</reference>
<evidence type="ECO:0000259" key="1">
    <source>
        <dbReference type="Pfam" id="PF06938"/>
    </source>
</evidence>
<feature type="domain" description="DUF1285" evidence="1">
    <location>
        <begin position="18"/>
        <end position="84"/>
    </location>
</feature>
<feature type="domain" description="DUF1285" evidence="2">
    <location>
        <begin position="85"/>
        <end position="171"/>
    </location>
</feature>
<dbReference type="InterPro" id="IPR010707">
    <property type="entry name" value="DUF1285"/>
</dbReference>
<name>A0ABT9GSV1_9GAMM</name>
<evidence type="ECO:0000313" key="3">
    <source>
        <dbReference type="EMBL" id="MDP4530044.1"/>
    </source>
</evidence>
<dbReference type="RefSeq" id="WP_305946090.1">
    <property type="nucleotide sequence ID" value="NZ_JAUZVY010000006.1"/>
</dbReference>
<organism evidence="3 4">
    <name type="scientific">Alkalimonas delamerensis</name>
    <dbReference type="NCBI Taxonomy" id="265981"/>
    <lineage>
        <taxon>Bacteria</taxon>
        <taxon>Pseudomonadati</taxon>
        <taxon>Pseudomonadota</taxon>
        <taxon>Gammaproteobacteria</taxon>
        <taxon>Alkalimonas</taxon>
    </lineage>
</organism>
<dbReference type="Pfam" id="PF21028">
    <property type="entry name" value="DUF1285_C"/>
    <property type="match status" value="1"/>
</dbReference>
<dbReference type="InterPro" id="IPR048341">
    <property type="entry name" value="DUF1285_N"/>
</dbReference>
<dbReference type="InterPro" id="IPR048342">
    <property type="entry name" value="DUF1285_C"/>
</dbReference>
<dbReference type="Gene3D" id="2.30.270.10">
    <property type="entry name" value="duf1285 protein"/>
    <property type="match status" value="1"/>
</dbReference>
<dbReference type="InterPro" id="IPR023361">
    <property type="entry name" value="DUF1285_beta_roll_sf"/>
</dbReference>
<dbReference type="Gene3D" id="3.10.540.10">
    <property type="entry name" value="duf1285 like domain"/>
    <property type="match status" value="1"/>
</dbReference>
<evidence type="ECO:0000259" key="2">
    <source>
        <dbReference type="Pfam" id="PF21028"/>
    </source>
</evidence>